<reference evidence="2" key="1">
    <citation type="submission" date="2021-02" db="EMBL/GenBank/DDBJ databases">
        <authorList>
            <person name="Dougan E. K."/>
            <person name="Rhodes N."/>
            <person name="Thang M."/>
            <person name="Chan C."/>
        </authorList>
    </citation>
    <scope>NUCLEOTIDE SEQUENCE</scope>
</reference>
<dbReference type="EMBL" id="CAJNDS010002177">
    <property type="protein sequence ID" value="CAE7360885.1"/>
    <property type="molecule type" value="Genomic_DNA"/>
</dbReference>
<evidence type="ECO:0000313" key="2">
    <source>
        <dbReference type="EMBL" id="CAE7360885.1"/>
    </source>
</evidence>
<gene>
    <name evidence="2" type="ORF">SNAT2548_LOCUS19401</name>
</gene>
<dbReference type="PROSITE" id="PS50088">
    <property type="entry name" value="ANK_REPEAT"/>
    <property type="match status" value="1"/>
</dbReference>
<dbReference type="OrthoDB" id="194358at2759"/>
<sequence length="128" mass="13949">MAFALYRPSLVHEGKVLQDDTLLDSIHQRGNSSDDSAQTKDVSIDLQLVLSEAASSSRPLLEKDVVYACVCGTPQFMQSLLRARADVNWRLNDCGTTAVMMAAERGNKEVVECLLAAGAQKDCQDSED</sequence>
<proteinExistence type="predicted"/>
<keyword evidence="1" id="KW-0040">ANK repeat</keyword>
<dbReference type="SUPFAM" id="SSF48403">
    <property type="entry name" value="Ankyrin repeat"/>
    <property type="match status" value="1"/>
</dbReference>
<dbReference type="Pfam" id="PF12796">
    <property type="entry name" value="Ank_2"/>
    <property type="match status" value="1"/>
</dbReference>
<comment type="caution">
    <text evidence="2">The sequence shown here is derived from an EMBL/GenBank/DDBJ whole genome shotgun (WGS) entry which is preliminary data.</text>
</comment>
<accession>A0A812PPV4</accession>
<dbReference type="InterPro" id="IPR002110">
    <property type="entry name" value="Ankyrin_rpt"/>
</dbReference>
<keyword evidence="3" id="KW-1185">Reference proteome</keyword>
<organism evidence="2 3">
    <name type="scientific">Symbiodinium natans</name>
    <dbReference type="NCBI Taxonomy" id="878477"/>
    <lineage>
        <taxon>Eukaryota</taxon>
        <taxon>Sar</taxon>
        <taxon>Alveolata</taxon>
        <taxon>Dinophyceae</taxon>
        <taxon>Suessiales</taxon>
        <taxon>Symbiodiniaceae</taxon>
        <taxon>Symbiodinium</taxon>
    </lineage>
</organism>
<dbReference type="Proteomes" id="UP000604046">
    <property type="component" value="Unassembled WGS sequence"/>
</dbReference>
<protein>
    <submittedName>
        <fullName evidence="2">Uncharacterized protein</fullName>
    </submittedName>
</protein>
<feature type="repeat" description="ANK" evidence="1">
    <location>
        <begin position="94"/>
        <end position="126"/>
    </location>
</feature>
<dbReference type="SMART" id="SM00248">
    <property type="entry name" value="ANK"/>
    <property type="match status" value="1"/>
</dbReference>
<dbReference type="AlphaFoldDB" id="A0A812PPV4"/>
<name>A0A812PPV4_9DINO</name>
<dbReference type="Gene3D" id="1.25.40.20">
    <property type="entry name" value="Ankyrin repeat-containing domain"/>
    <property type="match status" value="1"/>
</dbReference>
<dbReference type="PROSITE" id="PS50297">
    <property type="entry name" value="ANK_REP_REGION"/>
    <property type="match status" value="1"/>
</dbReference>
<evidence type="ECO:0000313" key="3">
    <source>
        <dbReference type="Proteomes" id="UP000604046"/>
    </source>
</evidence>
<dbReference type="InterPro" id="IPR036770">
    <property type="entry name" value="Ankyrin_rpt-contain_sf"/>
</dbReference>
<evidence type="ECO:0000256" key="1">
    <source>
        <dbReference type="PROSITE-ProRule" id="PRU00023"/>
    </source>
</evidence>